<dbReference type="EMBL" id="ML208534">
    <property type="protein sequence ID" value="TFK63209.1"/>
    <property type="molecule type" value="Genomic_DNA"/>
</dbReference>
<sequence>MASHASDVIRWGMTSRLNQHLTQEVVKANMNALDILNQVFDPDEVLQFRELQQTSGAIVSGSSALELFEGQIGITTNLDLYVSNQHRWRLRDWLRKRFEWKALSRDEAGNLGFDQGGVVQKIIRFSRPFKGLDRTIHCLVTEDSPVEAILLFKLTCTMNFFTHKSAYSLFPADTFIRRTALITQAYELEQMDFYDEYRSRGWEIPTPPLNKDDCSLPKMENEPAMEYMHSFRIFYAPTITIEFSPLWHWALNHSGTYAFYGTVHKFVELLVQDDKFRAGTSVQTNLKSFLEHNYRGKIVPGCSAELDRARKYDQELLETYGTLSPRVLDEVDSDSDAEARAMDMY</sequence>
<protein>
    <submittedName>
        <fullName evidence="1">Uncharacterized protein</fullName>
    </submittedName>
</protein>
<gene>
    <name evidence="1" type="ORF">BDN72DRAFT_862273</name>
</gene>
<keyword evidence="2" id="KW-1185">Reference proteome</keyword>
<accession>A0ACD3ACT4</accession>
<proteinExistence type="predicted"/>
<evidence type="ECO:0000313" key="1">
    <source>
        <dbReference type="EMBL" id="TFK63209.1"/>
    </source>
</evidence>
<reference evidence="1 2" key="1">
    <citation type="journal article" date="2019" name="Nat. Ecol. Evol.">
        <title>Megaphylogeny resolves global patterns of mushroom evolution.</title>
        <authorList>
            <person name="Varga T."/>
            <person name="Krizsan K."/>
            <person name="Foldi C."/>
            <person name="Dima B."/>
            <person name="Sanchez-Garcia M."/>
            <person name="Sanchez-Ramirez S."/>
            <person name="Szollosi G.J."/>
            <person name="Szarkandi J.G."/>
            <person name="Papp V."/>
            <person name="Albert L."/>
            <person name="Andreopoulos W."/>
            <person name="Angelini C."/>
            <person name="Antonin V."/>
            <person name="Barry K.W."/>
            <person name="Bougher N.L."/>
            <person name="Buchanan P."/>
            <person name="Buyck B."/>
            <person name="Bense V."/>
            <person name="Catcheside P."/>
            <person name="Chovatia M."/>
            <person name="Cooper J."/>
            <person name="Damon W."/>
            <person name="Desjardin D."/>
            <person name="Finy P."/>
            <person name="Geml J."/>
            <person name="Haridas S."/>
            <person name="Hughes K."/>
            <person name="Justo A."/>
            <person name="Karasinski D."/>
            <person name="Kautmanova I."/>
            <person name="Kiss B."/>
            <person name="Kocsube S."/>
            <person name="Kotiranta H."/>
            <person name="LaButti K.M."/>
            <person name="Lechner B.E."/>
            <person name="Liimatainen K."/>
            <person name="Lipzen A."/>
            <person name="Lukacs Z."/>
            <person name="Mihaltcheva S."/>
            <person name="Morgado L.N."/>
            <person name="Niskanen T."/>
            <person name="Noordeloos M.E."/>
            <person name="Ohm R.A."/>
            <person name="Ortiz-Santana B."/>
            <person name="Ovrebo C."/>
            <person name="Racz N."/>
            <person name="Riley R."/>
            <person name="Savchenko A."/>
            <person name="Shiryaev A."/>
            <person name="Soop K."/>
            <person name="Spirin V."/>
            <person name="Szebenyi C."/>
            <person name="Tomsovsky M."/>
            <person name="Tulloss R.E."/>
            <person name="Uehling J."/>
            <person name="Grigoriev I.V."/>
            <person name="Vagvolgyi C."/>
            <person name="Papp T."/>
            <person name="Martin F.M."/>
            <person name="Miettinen O."/>
            <person name="Hibbett D.S."/>
            <person name="Nagy L.G."/>
        </authorList>
    </citation>
    <scope>NUCLEOTIDE SEQUENCE [LARGE SCALE GENOMIC DNA]</scope>
    <source>
        <strain evidence="1 2">NL-1719</strain>
    </source>
</reference>
<evidence type="ECO:0000313" key="2">
    <source>
        <dbReference type="Proteomes" id="UP000308600"/>
    </source>
</evidence>
<organism evidence="1 2">
    <name type="scientific">Pluteus cervinus</name>
    <dbReference type="NCBI Taxonomy" id="181527"/>
    <lineage>
        <taxon>Eukaryota</taxon>
        <taxon>Fungi</taxon>
        <taxon>Dikarya</taxon>
        <taxon>Basidiomycota</taxon>
        <taxon>Agaricomycotina</taxon>
        <taxon>Agaricomycetes</taxon>
        <taxon>Agaricomycetidae</taxon>
        <taxon>Agaricales</taxon>
        <taxon>Pluteineae</taxon>
        <taxon>Pluteaceae</taxon>
        <taxon>Pluteus</taxon>
    </lineage>
</organism>
<dbReference type="Proteomes" id="UP000308600">
    <property type="component" value="Unassembled WGS sequence"/>
</dbReference>
<name>A0ACD3ACT4_9AGAR</name>